<feature type="transmembrane region" description="Helical" evidence="5">
    <location>
        <begin position="220"/>
        <end position="242"/>
    </location>
</feature>
<dbReference type="GO" id="GO:0022857">
    <property type="term" value="F:transmembrane transporter activity"/>
    <property type="evidence" value="ECO:0007669"/>
    <property type="project" value="TreeGrafter"/>
</dbReference>
<keyword evidence="4 5" id="KW-0472">Membrane</keyword>
<dbReference type="SUPFAM" id="SSF103473">
    <property type="entry name" value="MFS general substrate transporter"/>
    <property type="match status" value="1"/>
</dbReference>
<dbReference type="Gene3D" id="1.20.1250.20">
    <property type="entry name" value="MFS general substrate transporter like domains"/>
    <property type="match status" value="1"/>
</dbReference>
<dbReference type="GO" id="GO:0016020">
    <property type="term" value="C:membrane"/>
    <property type="evidence" value="ECO:0007669"/>
    <property type="project" value="UniProtKB-SubCell"/>
</dbReference>
<comment type="subcellular location">
    <subcellularLocation>
        <location evidence="1">Membrane</location>
        <topology evidence="1">Multi-pass membrane protein</topology>
    </subcellularLocation>
</comment>
<feature type="transmembrane region" description="Helical" evidence="5">
    <location>
        <begin position="286"/>
        <end position="309"/>
    </location>
</feature>
<protein>
    <recommendedName>
        <fullName evidence="8">MFS transporter</fullName>
    </recommendedName>
</protein>
<proteinExistence type="predicted"/>
<evidence type="ECO:0000256" key="4">
    <source>
        <dbReference type="ARBA" id="ARBA00023136"/>
    </source>
</evidence>
<accession>A0A9N9KRB9</accession>
<evidence type="ECO:0000313" key="6">
    <source>
        <dbReference type="EMBL" id="CAG8950715.1"/>
    </source>
</evidence>
<keyword evidence="2 5" id="KW-0812">Transmembrane</keyword>
<sequence length="321" mass="35070">MLFVVISDISTDEQRTSNFFHLNAMVLLGEIFLAPLSSLLMERDPWLPARLGLAAIVLSTIVVVTALPETGISRKPKILVSSLGENFQPNHNPDKSFWRDTRTDLISRFKGLHFIWVSPQLILLVAVFSVGTLYRSSSEFLLQYVSRRYGWQISQAGFLLSYRAAINLILLIGILPGISFLLLRHRHYEAQMKDLWLLRASTISMALGTFATGLAPNASLMVIGITLSALGHGFVPVLLSLSTALVNQAHIGRLYNVMAVSETLGTLINGPLLAKSFNVGMEAGGLLVGLPFIVTGVIFLLASIAVFIVRLPSTEVSVQAN</sequence>
<organism evidence="6 7">
    <name type="scientific">Hymenoscyphus fraxineus</name>
    <dbReference type="NCBI Taxonomy" id="746836"/>
    <lineage>
        <taxon>Eukaryota</taxon>
        <taxon>Fungi</taxon>
        <taxon>Dikarya</taxon>
        <taxon>Ascomycota</taxon>
        <taxon>Pezizomycotina</taxon>
        <taxon>Leotiomycetes</taxon>
        <taxon>Helotiales</taxon>
        <taxon>Helotiaceae</taxon>
        <taxon>Hymenoscyphus</taxon>
    </lineage>
</organism>
<feature type="transmembrane region" description="Helical" evidence="5">
    <location>
        <begin position="195"/>
        <end position="214"/>
    </location>
</feature>
<feature type="transmembrane region" description="Helical" evidence="5">
    <location>
        <begin position="47"/>
        <end position="67"/>
    </location>
</feature>
<dbReference type="PANTHER" id="PTHR23507">
    <property type="entry name" value="ZGC:174356"/>
    <property type="match status" value="1"/>
</dbReference>
<feature type="transmembrane region" description="Helical" evidence="5">
    <location>
        <begin position="112"/>
        <end position="134"/>
    </location>
</feature>
<evidence type="ECO:0000256" key="5">
    <source>
        <dbReference type="SAM" id="Phobius"/>
    </source>
</evidence>
<reference evidence="6" key="1">
    <citation type="submission" date="2021-07" db="EMBL/GenBank/DDBJ databases">
        <authorList>
            <person name="Durling M."/>
        </authorList>
    </citation>
    <scope>NUCLEOTIDE SEQUENCE</scope>
</reference>
<name>A0A9N9KRB9_9HELO</name>
<feature type="transmembrane region" description="Helical" evidence="5">
    <location>
        <begin position="254"/>
        <end position="274"/>
    </location>
</feature>
<dbReference type="EMBL" id="CAJVRL010000038">
    <property type="protein sequence ID" value="CAG8950715.1"/>
    <property type="molecule type" value="Genomic_DNA"/>
</dbReference>
<comment type="caution">
    <text evidence="6">The sequence shown here is derived from an EMBL/GenBank/DDBJ whole genome shotgun (WGS) entry which is preliminary data.</text>
</comment>
<dbReference type="OrthoDB" id="194139at2759"/>
<evidence type="ECO:0000256" key="3">
    <source>
        <dbReference type="ARBA" id="ARBA00022989"/>
    </source>
</evidence>
<dbReference type="Proteomes" id="UP000696280">
    <property type="component" value="Unassembled WGS sequence"/>
</dbReference>
<evidence type="ECO:0008006" key="8">
    <source>
        <dbReference type="Google" id="ProtNLM"/>
    </source>
</evidence>
<feature type="transmembrane region" description="Helical" evidence="5">
    <location>
        <begin position="20"/>
        <end position="41"/>
    </location>
</feature>
<keyword evidence="7" id="KW-1185">Reference proteome</keyword>
<dbReference type="AlphaFoldDB" id="A0A9N9KRB9"/>
<gene>
    <name evidence="6" type="ORF">HYFRA_00002925</name>
</gene>
<feature type="transmembrane region" description="Helical" evidence="5">
    <location>
        <begin position="164"/>
        <end position="183"/>
    </location>
</feature>
<evidence type="ECO:0000313" key="7">
    <source>
        <dbReference type="Proteomes" id="UP000696280"/>
    </source>
</evidence>
<keyword evidence="3 5" id="KW-1133">Transmembrane helix</keyword>
<evidence type="ECO:0000256" key="1">
    <source>
        <dbReference type="ARBA" id="ARBA00004141"/>
    </source>
</evidence>
<dbReference type="PANTHER" id="PTHR23507:SF1">
    <property type="entry name" value="FI18259P1-RELATED"/>
    <property type="match status" value="1"/>
</dbReference>
<dbReference type="InterPro" id="IPR036259">
    <property type="entry name" value="MFS_trans_sf"/>
</dbReference>
<evidence type="ECO:0000256" key="2">
    <source>
        <dbReference type="ARBA" id="ARBA00022692"/>
    </source>
</evidence>